<organism evidence="3 4">
    <name type="scientific">Bodo saltans</name>
    <name type="common">Flagellated protozoan</name>
    <dbReference type="NCBI Taxonomy" id="75058"/>
    <lineage>
        <taxon>Eukaryota</taxon>
        <taxon>Discoba</taxon>
        <taxon>Euglenozoa</taxon>
        <taxon>Kinetoplastea</taxon>
        <taxon>Metakinetoplastina</taxon>
        <taxon>Eubodonida</taxon>
        <taxon>Bodonidae</taxon>
        <taxon>Bodo</taxon>
    </lineage>
</organism>
<feature type="region of interest" description="Disordered" evidence="2">
    <location>
        <begin position="142"/>
        <end position="176"/>
    </location>
</feature>
<name>A0A0S4IHX7_BODSA</name>
<keyword evidence="1" id="KW-0175">Coiled coil</keyword>
<evidence type="ECO:0000313" key="4">
    <source>
        <dbReference type="Proteomes" id="UP000051952"/>
    </source>
</evidence>
<feature type="compositionally biased region" description="Low complexity" evidence="2">
    <location>
        <begin position="835"/>
        <end position="848"/>
    </location>
</feature>
<sequence length="928" mass="102235">MKGRNVILPPLTPTDGGDLPPSSAQQQQSPQRQMTLDVKAKSLGYQLPHAEAEIQRIQELQRARRDEFMKRRQDRPVERSTQVAHWLERHSEQSLQDLGLATSPVPVRSILLPSTTTTAAAPNSGGGVDGGLAHTGSLGAKGMADIFDSSPTHQEQERRLSDTGGPRMNLSRTTSAFGSTSQLVTGRDALGLSRYQIRGDLKEWLQRVEALNERLVLDGGDFTPAEESFLKAALERQVAQTVHKDAIRDDYLMKQSVKGICEMLENATRTPFAIREDLSVKSQLDSLEKQVQDMYAKAVRRGGFVYGSQVSVDGGTAGAGAGAKKVESEGEIRKRQLAAGVAAAAQSQHILLTQVQLNQVLQAFYQQQRPSNKREQGRLERQLVQSMVREDNITTTLRRRNKELSLEVETLQETVQQLLEEKQRARKISLGTLVPDTTSEGSTVEALQQTNETIKEMSEVLARKAIRDIQGHCDDLRVQRNDLSVELQVLKDHFEEMNAERDLLHEKVLALEDQWTKHEEAKRQQEEERNRLFGGMRSDQQYYQSTIHKVLLKSSTALSSIVMCVGETDQQQLDVDWNKLQAVIDAWTSAVSFSFHFCEAAKATAAEVRVATSRHIERGRVAQPRIGSPQSSSPVAPSTPVLINHNRKNDIPSQADVNHQLVNDLGQRLDDTIAEAKAKFREARFMRSFMWYLIHCFDALLNGTYSDEVHGKRSFQSAAEQKAKREDAARRRRGMGGAAAADDKTEAEIVEDTFPPAAVVALDADYAYAWSEEIQALERVFMGFRSRLSTSETQQGEVNSAVLRALESVGESRAAHQTKTEEPHVTPPGGGGTIASNVAGNGANSSSVPQQRSANPSSTLHDAHAMVDAIAALPTASCKDVRLAQTLEDHQRLPSGARAVDVATVLLLEIKEAKGHFAGGGGADRSTK</sequence>
<dbReference type="EMBL" id="CYKH01000078">
    <property type="protein sequence ID" value="CUE69603.1"/>
    <property type="molecule type" value="Genomic_DNA"/>
</dbReference>
<evidence type="ECO:0000256" key="2">
    <source>
        <dbReference type="SAM" id="MobiDB-lite"/>
    </source>
</evidence>
<evidence type="ECO:0000313" key="3">
    <source>
        <dbReference type="EMBL" id="CUE69603.1"/>
    </source>
</evidence>
<feature type="region of interest" description="Disordered" evidence="2">
    <location>
        <begin position="1"/>
        <end position="34"/>
    </location>
</feature>
<proteinExistence type="predicted"/>
<protein>
    <submittedName>
        <fullName evidence="3">Uncharacterized protein</fullName>
    </submittedName>
</protein>
<accession>A0A0S4IHX7</accession>
<feature type="coiled-coil region" evidence="1">
    <location>
        <begin position="480"/>
        <end position="528"/>
    </location>
</feature>
<feature type="coiled-coil region" evidence="1">
    <location>
        <begin position="394"/>
        <end position="428"/>
    </location>
</feature>
<dbReference type="VEuPathDB" id="TriTrypDB:BSAL_52105"/>
<feature type="compositionally biased region" description="Low complexity" evidence="2">
    <location>
        <begin position="20"/>
        <end position="33"/>
    </location>
</feature>
<feature type="region of interest" description="Disordered" evidence="2">
    <location>
        <begin position="809"/>
        <end position="860"/>
    </location>
</feature>
<dbReference type="AlphaFoldDB" id="A0A0S4IHX7"/>
<reference evidence="4" key="1">
    <citation type="submission" date="2015-09" db="EMBL/GenBank/DDBJ databases">
        <authorList>
            <consortium name="Pathogen Informatics"/>
        </authorList>
    </citation>
    <scope>NUCLEOTIDE SEQUENCE [LARGE SCALE GENOMIC DNA]</scope>
    <source>
        <strain evidence="4">Lake Konstanz</strain>
    </source>
</reference>
<feature type="compositionally biased region" description="Polar residues" evidence="2">
    <location>
        <begin position="849"/>
        <end position="860"/>
    </location>
</feature>
<gene>
    <name evidence="3" type="ORF">BSAL_52105</name>
</gene>
<dbReference type="Proteomes" id="UP000051952">
    <property type="component" value="Unassembled WGS sequence"/>
</dbReference>
<evidence type="ECO:0000256" key="1">
    <source>
        <dbReference type="SAM" id="Coils"/>
    </source>
</evidence>
<keyword evidence="4" id="KW-1185">Reference proteome</keyword>
<feature type="region of interest" description="Disordered" evidence="2">
    <location>
        <begin position="711"/>
        <end position="746"/>
    </location>
</feature>